<sequence>MKDHGANSMISKYFNPYTDFGFKKLFGEEANKDLLIDFLNQLLPEHHQIAELGFRNTEQLPDIPLARKAFFDIHCISATGKRFIVDDAKG</sequence>
<dbReference type="Pfam" id="PF12784">
    <property type="entry name" value="PDDEXK_2"/>
    <property type="match status" value="1"/>
</dbReference>
<dbReference type="AlphaFoldDB" id="A0A450WJV9"/>
<reference evidence="1" key="1">
    <citation type="submission" date="2019-02" db="EMBL/GenBank/DDBJ databases">
        <authorList>
            <person name="Gruber-Vodicka R. H."/>
            <person name="Seah K. B. B."/>
        </authorList>
    </citation>
    <scope>NUCLEOTIDE SEQUENCE</scope>
    <source>
        <strain evidence="1">BECK_S313</strain>
    </source>
</reference>
<protein>
    <submittedName>
        <fullName evidence="1">PD-(D/E)XK nuclease family transposase</fullName>
    </submittedName>
</protein>
<gene>
    <name evidence="1" type="ORF">BECKLPF1236B_GA0070989_11149</name>
</gene>
<dbReference type="PANTHER" id="PTHR41317">
    <property type="entry name" value="PD-(D_E)XK NUCLEASE FAMILY TRANSPOSASE"/>
    <property type="match status" value="1"/>
</dbReference>
<dbReference type="EMBL" id="CAADFK010000114">
    <property type="protein sequence ID" value="VFK17316.1"/>
    <property type="molecule type" value="Genomic_DNA"/>
</dbReference>
<evidence type="ECO:0000313" key="1">
    <source>
        <dbReference type="EMBL" id="VFK17316.1"/>
    </source>
</evidence>
<proteinExistence type="predicted"/>
<name>A0A450WJV9_9GAMM</name>
<accession>A0A450WJV9</accession>
<dbReference type="PANTHER" id="PTHR41317:SF1">
    <property type="entry name" value="PD-(D_E)XK NUCLEASE FAMILY TRANSPOSASE"/>
    <property type="match status" value="1"/>
</dbReference>
<organism evidence="1">
    <name type="scientific">Candidatus Kentrum sp. LPFa</name>
    <dbReference type="NCBI Taxonomy" id="2126335"/>
    <lineage>
        <taxon>Bacteria</taxon>
        <taxon>Pseudomonadati</taxon>
        <taxon>Pseudomonadota</taxon>
        <taxon>Gammaproteobacteria</taxon>
        <taxon>Candidatus Kentrum</taxon>
    </lineage>
</organism>